<dbReference type="AlphaFoldDB" id="A0A5R9FBV4"/>
<sequence>MKKKPWRVMSSVALAASLIVSSGCTPENDASSGTSDKEKKAQTEGASRNSGVSVPVTDYKFDTAGNMFAYAEFELSGEPLVEGLGLDPDVLDPKNVNAPTKFDYTAGVEAYEYSEEAMYEVVEKSGLGLHLINGPAVEEIAKQNGQEKNEVLSGRFMKLADAVGYPKEEIFRNMYPTFIEYSHGDPHYAGEVDTSQYADGVDGAYVPEFQVNFKSLRWDREKMDKVLTPAAYGATFLKQALWAGDFMGGYHTVDGDEELAGETPNDDQDKNIALGVSSADGMQGAILVEEIWNKLNYIRNGLFYSPDKNALTAAGAGSKYDPSNGLVYLPHQISVSENGDEQVPAAESLEVKDSKSMLKDQWLVLWPASEFYGMADQREENKNVAPSFRALFDGEPYASAPAENIDKDKANDTEATDPYSVNKDVLLHVFKNIDAMHFNDDVGSFVTEHNGKEQGNYVDTFNAGYTTESLRIFQRAIDGLPVGYANAEEAEGLGTEEGKRALELIKKQADFIIDELMQDSRLVADGYTIGEGPSEEGSLKGQLGAIRGLTAAFLATKDEKYRDAARTVYQQMDEKLWDQDAKAYITGKDEMKYDPETAGGVAAVYRVAINNLSNTSDDKEQPEVLEVKTITERYTDFFNTVIDGPALDQGMQASEFWDTGDFYKKDDDSANTDGDTVPQVQAGHGEHGISPILVPVEVKKNN</sequence>
<evidence type="ECO:0000256" key="2">
    <source>
        <dbReference type="SAM" id="SignalP"/>
    </source>
</evidence>
<dbReference type="RefSeq" id="WP_138126482.1">
    <property type="nucleotide sequence ID" value="NZ_SWLG01000007.1"/>
</dbReference>
<gene>
    <name evidence="3" type="ORF">FCL54_11345</name>
</gene>
<protein>
    <recommendedName>
        <fullName evidence="5">Extracellular membrane-anchored protein</fullName>
    </recommendedName>
</protein>
<feature type="region of interest" description="Disordered" evidence="1">
    <location>
        <begin position="665"/>
        <end position="689"/>
    </location>
</feature>
<dbReference type="SUPFAM" id="SSF48208">
    <property type="entry name" value="Six-hairpin glycosidases"/>
    <property type="match status" value="1"/>
</dbReference>
<evidence type="ECO:0008006" key="5">
    <source>
        <dbReference type="Google" id="ProtNLM"/>
    </source>
</evidence>
<proteinExistence type="predicted"/>
<feature type="region of interest" description="Disordered" evidence="1">
    <location>
        <begin position="23"/>
        <end position="52"/>
    </location>
</feature>
<dbReference type="Proteomes" id="UP000308230">
    <property type="component" value="Unassembled WGS sequence"/>
</dbReference>
<name>A0A5R9FBV4_9BACL</name>
<comment type="caution">
    <text evidence="3">The sequence shown here is derived from an EMBL/GenBank/DDBJ whole genome shotgun (WGS) entry which is preliminary data.</text>
</comment>
<reference evidence="3 4" key="1">
    <citation type="submission" date="2019-04" db="EMBL/GenBank/DDBJ databases">
        <title>Bacillus caeni sp. nov., a bacterium isolated from mangrove sediment.</title>
        <authorList>
            <person name="Huang H."/>
            <person name="Mo K."/>
            <person name="Hu Y."/>
        </authorList>
    </citation>
    <scope>NUCLEOTIDE SEQUENCE [LARGE SCALE GENOMIC DNA]</scope>
    <source>
        <strain evidence="3 4">HB172195</strain>
    </source>
</reference>
<keyword evidence="4" id="KW-1185">Reference proteome</keyword>
<dbReference type="InterPro" id="IPR008928">
    <property type="entry name" value="6-hairpin_glycosidase_sf"/>
</dbReference>
<evidence type="ECO:0000313" key="3">
    <source>
        <dbReference type="EMBL" id="TLS37115.1"/>
    </source>
</evidence>
<feature type="signal peptide" evidence="2">
    <location>
        <begin position="1"/>
        <end position="22"/>
    </location>
</feature>
<dbReference type="GO" id="GO:0005975">
    <property type="term" value="P:carbohydrate metabolic process"/>
    <property type="evidence" value="ECO:0007669"/>
    <property type="project" value="InterPro"/>
</dbReference>
<accession>A0A5R9FBV4</accession>
<dbReference type="EMBL" id="SWLG01000007">
    <property type="protein sequence ID" value="TLS37115.1"/>
    <property type="molecule type" value="Genomic_DNA"/>
</dbReference>
<keyword evidence="2" id="KW-0732">Signal</keyword>
<evidence type="ECO:0000313" key="4">
    <source>
        <dbReference type="Proteomes" id="UP000308230"/>
    </source>
</evidence>
<organism evidence="3 4">
    <name type="scientific">Exobacillus caeni</name>
    <dbReference type="NCBI Taxonomy" id="2574798"/>
    <lineage>
        <taxon>Bacteria</taxon>
        <taxon>Bacillati</taxon>
        <taxon>Bacillota</taxon>
        <taxon>Bacilli</taxon>
        <taxon>Bacillales</taxon>
        <taxon>Guptibacillaceae</taxon>
        <taxon>Exobacillus</taxon>
    </lineage>
</organism>
<evidence type="ECO:0000256" key="1">
    <source>
        <dbReference type="SAM" id="MobiDB-lite"/>
    </source>
</evidence>
<feature type="chain" id="PRO_5039564070" description="Extracellular membrane-anchored protein" evidence="2">
    <location>
        <begin position="23"/>
        <end position="702"/>
    </location>
</feature>
<dbReference type="PROSITE" id="PS51257">
    <property type="entry name" value="PROKAR_LIPOPROTEIN"/>
    <property type="match status" value="1"/>
</dbReference>
<feature type="compositionally biased region" description="Polar residues" evidence="1">
    <location>
        <begin position="23"/>
        <end position="34"/>
    </location>
</feature>
<dbReference type="OrthoDB" id="2748233at2"/>